<organism evidence="1 2">
    <name type="scientific">Cystoisospora suis</name>
    <dbReference type="NCBI Taxonomy" id="483139"/>
    <lineage>
        <taxon>Eukaryota</taxon>
        <taxon>Sar</taxon>
        <taxon>Alveolata</taxon>
        <taxon>Apicomplexa</taxon>
        <taxon>Conoidasida</taxon>
        <taxon>Coccidia</taxon>
        <taxon>Eucoccidiorida</taxon>
        <taxon>Eimeriorina</taxon>
        <taxon>Sarcocystidae</taxon>
        <taxon>Cystoisospora</taxon>
    </lineage>
</organism>
<comment type="caution">
    <text evidence="1">The sequence shown here is derived from an EMBL/GenBank/DDBJ whole genome shotgun (WGS) entry which is preliminary data.</text>
</comment>
<evidence type="ECO:0000313" key="2">
    <source>
        <dbReference type="Proteomes" id="UP000221165"/>
    </source>
</evidence>
<accession>A0A2C6KBL7</accession>
<gene>
    <name evidence="1" type="ORF">CSUI_011331</name>
</gene>
<dbReference type="GeneID" id="94434642"/>
<dbReference type="Proteomes" id="UP000221165">
    <property type="component" value="Unassembled WGS sequence"/>
</dbReference>
<feature type="non-terminal residue" evidence="1">
    <location>
        <position position="69"/>
    </location>
</feature>
<evidence type="ECO:0000313" key="1">
    <source>
        <dbReference type="EMBL" id="PHJ14859.1"/>
    </source>
</evidence>
<reference evidence="1 2" key="1">
    <citation type="journal article" date="2017" name="Int. J. Parasitol.">
        <title>The genome of the protozoan parasite Cystoisospora suis and a reverse vaccinology approach to identify vaccine candidates.</title>
        <authorList>
            <person name="Palmieri N."/>
            <person name="Shrestha A."/>
            <person name="Ruttkowski B."/>
            <person name="Beck T."/>
            <person name="Vogl C."/>
            <person name="Tomley F."/>
            <person name="Blake D.P."/>
            <person name="Joachim A."/>
        </authorList>
    </citation>
    <scope>NUCLEOTIDE SEQUENCE [LARGE SCALE GENOMIC DNA]</scope>
    <source>
        <strain evidence="1 2">Wien I</strain>
    </source>
</reference>
<sequence>EALTREVRELTMRVHAEEEMKEILHSQLEEAYEHLAFARADVSAAYAGGVGPGNARLRGLRSPPPPPCS</sequence>
<dbReference type="RefSeq" id="XP_067916593.1">
    <property type="nucleotide sequence ID" value="XM_068071431.1"/>
</dbReference>
<dbReference type="AlphaFoldDB" id="A0A2C6KBL7"/>
<dbReference type="EMBL" id="MIGC01010865">
    <property type="protein sequence ID" value="PHJ14859.1"/>
    <property type="molecule type" value="Genomic_DNA"/>
</dbReference>
<dbReference type="VEuPathDB" id="ToxoDB:CSUI_011331"/>
<keyword evidence="2" id="KW-1185">Reference proteome</keyword>
<protein>
    <submittedName>
        <fullName evidence="1">Uncharacterized protein</fullName>
    </submittedName>
</protein>
<name>A0A2C6KBL7_9APIC</name>
<proteinExistence type="predicted"/>
<feature type="non-terminal residue" evidence="1">
    <location>
        <position position="1"/>
    </location>
</feature>